<comment type="caution">
    <text evidence="2">The sequence shown here is derived from an EMBL/GenBank/DDBJ whole genome shotgun (WGS) entry which is preliminary data.</text>
</comment>
<feature type="non-terminal residue" evidence="2">
    <location>
        <position position="1"/>
    </location>
</feature>
<keyword evidence="4" id="KW-1185">Reference proteome</keyword>
<evidence type="ECO:0000313" key="3">
    <source>
        <dbReference type="EMBL" id="CAL1135350.1"/>
    </source>
</evidence>
<feature type="transmembrane region" description="Helical" evidence="1">
    <location>
        <begin position="121"/>
        <end position="144"/>
    </location>
</feature>
<dbReference type="EMBL" id="CAMXCT020000673">
    <property type="protein sequence ID" value="CAL1135350.1"/>
    <property type="molecule type" value="Genomic_DNA"/>
</dbReference>
<keyword evidence="1" id="KW-0472">Membrane</keyword>
<evidence type="ECO:0000256" key="1">
    <source>
        <dbReference type="SAM" id="Phobius"/>
    </source>
</evidence>
<dbReference type="Proteomes" id="UP001152797">
    <property type="component" value="Unassembled WGS sequence"/>
</dbReference>
<proteinExistence type="predicted"/>
<dbReference type="EMBL" id="CAMXCT010000673">
    <property type="protein sequence ID" value="CAI3981975.1"/>
    <property type="molecule type" value="Genomic_DNA"/>
</dbReference>
<feature type="transmembrane region" description="Helical" evidence="1">
    <location>
        <begin position="52"/>
        <end position="71"/>
    </location>
</feature>
<name>A0A9P1BYT6_9DINO</name>
<protein>
    <submittedName>
        <fullName evidence="2">Uncharacterized protein</fullName>
    </submittedName>
</protein>
<evidence type="ECO:0000313" key="4">
    <source>
        <dbReference type="Proteomes" id="UP001152797"/>
    </source>
</evidence>
<sequence>VSGKEGCKYAGVWLMMVLSLVTTRCLGTLHRLNSNSFVFDLTHEMMLNSMDVLSLLTYCASSALVTAAAYAQSHLLLGLDKSLDCWCSRILDLPDFWQGVQSWNALQALLKSIGRELAGTFLILQIFGSLCFMLFLVNGVILVFEDLDAIPWTIEVFSGFPLLFMSCLSLKVSAHGAALTEKCRAIPSFVNQIPTEESTDQERQYLVRYITDSSAGFYVRDVKLTQEMVMKQMYVVGAMLSATISALSRAFI</sequence>
<keyword evidence="1" id="KW-0812">Transmembrane</keyword>
<keyword evidence="1" id="KW-1133">Transmembrane helix</keyword>
<reference evidence="3" key="2">
    <citation type="submission" date="2024-04" db="EMBL/GenBank/DDBJ databases">
        <authorList>
            <person name="Chen Y."/>
            <person name="Shah S."/>
            <person name="Dougan E. K."/>
            <person name="Thang M."/>
            <person name="Chan C."/>
        </authorList>
    </citation>
    <scope>NUCLEOTIDE SEQUENCE [LARGE SCALE GENOMIC DNA]</scope>
</reference>
<dbReference type="OrthoDB" id="446694at2759"/>
<evidence type="ECO:0000313" key="2">
    <source>
        <dbReference type="EMBL" id="CAI3981975.1"/>
    </source>
</evidence>
<organism evidence="2">
    <name type="scientific">Cladocopium goreaui</name>
    <dbReference type="NCBI Taxonomy" id="2562237"/>
    <lineage>
        <taxon>Eukaryota</taxon>
        <taxon>Sar</taxon>
        <taxon>Alveolata</taxon>
        <taxon>Dinophyceae</taxon>
        <taxon>Suessiales</taxon>
        <taxon>Symbiodiniaceae</taxon>
        <taxon>Cladocopium</taxon>
    </lineage>
</organism>
<reference evidence="2" key="1">
    <citation type="submission" date="2022-10" db="EMBL/GenBank/DDBJ databases">
        <authorList>
            <person name="Chen Y."/>
            <person name="Dougan E. K."/>
            <person name="Chan C."/>
            <person name="Rhodes N."/>
            <person name="Thang M."/>
        </authorList>
    </citation>
    <scope>NUCLEOTIDE SEQUENCE</scope>
</reference>
<feature type="transmembrane region" description="Helical" evidence="1">
    <location>
        <begin position="12"/>
        <end position="32"/>
    </location>
</feature>
<accession>A0A9P1BYT6</accession>
<dbReference type="AlphaFoldDB" id="A0A9P1BYT6"/>
<gene>
    <name evidence="2" type="ORF">C1SCF055_LOCUS9717</name>
</gene>
<dbReference type="EMBL" id="CAMXCT030000673">
    <property type="protein sequence ID" value="CAL4769287.1"/>
    <property type="molecule type" value="Genomic_DNA"/>
</dbReference>